<dbReference type="WBParaSite" id="sdigi.contig418.g8187.t1">
    <property type="protein sequence ID" value="sdigi.contig418.g8187.t1"/>
    <property type="gene ID" value="sdigi.contig418.g8187"/>
</dbReference>
<reference evidence="4" key="1">
    <citation type="submission" date="2022-11" db="UniProtKB">
        <authorList>
            <consortium name="WormBaseParasite"/>
        </authorList>
    </citation>
    <scope>IDENTIFICATION</scope>
</reference>
<dbReference type="PANTHER" id="PTHR31697">
    <property type="entry name" value="INTEGRATOR COMPLEX SUBUNIT 5"/>
    <property type="match status" value="1"/>
</dbReference>
<name>A0A915PU15_9BILA</name>
<dbReference type="GO" id="GO:0032039">
    <property type="term" value="C:integrator complex"/>
    <property type="evidence" value="ECO:0007669"/>
    <property type="project" value="InterPro"/>
</dbReference>
<dbReference type="Proteomes" id="UP000887581">
    <property type="component" value="Unplaced"/>
</dbReference>
<dbReference type="InterPro" id="IPR029444">
    <property type="entry name" value="INTS5_C"/>
</dbReference>
<dbReference type="InterPro" id="IPR029445">
    <property type="entry name" value="INTS5_N"/>
</dbReference>
<dbReference type="InterPro" id="IPR040316">
    <property type="entry name" value="INTS5"/>
</dbReference>
<protein>
    <submittedName>
        <fullName evidence="4">Uncharacterized protein</fullName>
    </submittedName>
</protein>
<keyword evidence="3" id="KW-1185">Reference proteome</keyword>
<dbReference type="AlphaFoldDB" id="A0A915PU15"/>
<evidence type="ECO:0000259" key="2">
    <source>
        <dbReference type="Pfam" id="PF14838"/>
    </source>
</evidence>
<accession>A0A915PU15</accession>
<organism evidence="3 4">
    <name type="scientific">Setaria digitata</name>
    <dbReference type="NCBI Taxonomy" id="48799"/>
    <lineage>
        <taxon>Eukaryota</taxon>
        <taxon>Metazoa</taxon>
        <taxon>Ecdysozoa</taxon>
        <taxon>Nematoda</taxon>
        <taxon>Chromadorea</taxon>
        <taxon>Rhabditida</taxon>
        <taxon>Spirurina</taxon>
        <taxon>Spiruromorpha</taxon>
        <taxon>Filarioidea</taxon>
        <taxon>Setariidae</taxon>
        <taxon>Setaria</taxon>
    </lineage>
</organism>
<sequence length="1053" mass="119585">MSAHPLSSHGTSLDHPRLIQLVEEDDELPNTQILQRYLVDIYAITGGIDDIGMVYRNLRPIWANNAASHLVDPCIKILSKIPSSRPAVLNYIGMLTHEATHLYLSKKENPHIAADTVNIERAVRKLTSEFRRLLVRTQSKGSAFDILVWACNLFVEICKYNYERPIAKSAGITLPALLALFDSCPAVSSVIKLTDKAIALLLNTTPDECLSILIDASAHGFCFAWIWLHIAVSFPDAIVGHLLKIGMQDFKQYLSAVQTSQVPIELHESYKQKFVSICDVFTFLASQNNAELRNAMRDIIGNDREVFENAEATAEQLQNLSLPFLIKMVANSPDILRFLVHNAYDLVTTNFVVNGAKYVSQLNKQCLLPLLPNTEYTYTAFIRQMIFYLNSDALTHIVELLLPVAFDDSIFKKFGNYDPSFQTSMKDGAFQVLTEIFGMVVSLVHNQAMYSVAENALLKRCASSVEILEEALQNSMFGGRRSKLFIPYIHAFCIASGSVRTAEIIARYIIEANDEKQLACLIALLTSLIIFMPSISEDAIRNFFANRAMLMLEKKRESSKKLIQIGNLPSTPFFENNFYDIRWLHNLRILNEWEKMSNEEHTIKYIRFEMSKHYGELATEVLRWTVDALSSLKRKDMDDVSRNEMRDSIVQAAISLCSSIGPPPVLEPKYPYKLSAQFASLTVLLLDCVGREDDPTGFSLFTNVYTCANEFLASQVGYVREQFIIHLLDEAFAKACHLFGCASLNSWDKELQFSGGLQLTDSSTDIIDAEENDELEESLFDLARKLPLFRQKAVHLAHSGIIGRGAKRLEIKKNGSTIRRLIFFEYLQRFCSTIGADRNLIPYQQVYKQVAIRLTDRVCRDGLAGSFVWEEWEQAREIIPRYIAVSKRLTEIPIIWDVMLALAEIHPCLWYCCPILKAYLAAIMIQFENSSDQKSLPRKQLTDMLDKWFLLSRKGQMLPLQMVPYFEVITRVSSREGFIILLDIWQYFQSVLDAEVSAANMINAAFDRSLNSPIDPIQGDVTKFRESCRLVIQRNIAKLGFIFPLIFGDELNL</sequence>
<feature type="domain" description="Integrator complex subunit 5 C-terminal" evidence="2">
    <location>
        <begin position="273"/>
        <end position="1039"/>
    </location>
</feature>
<dbReference type="PANTHER" id="PTHR31697:SF2">
    <property type="entry name" value="INTEGRATOR COMPLEX SUBUNIT 5"/>
    <property type="match status" value="1"/>
</dbReference>
<dbReference type="Pfam" id="PF14837">
    <property type="entry name" value="INTS5_N"/>
    <property type="match status" value="1"/>
</dbReference>
<proteinExistence type="predicted"/>
<dbReference type="Pfam" id="PF14838">
    <property type="entry name" value="INTS5_C"/>
    <property type="match status" value="1"/>
</dbReference>
<feature type="domain" description="Integrator complex subunit 5 N-terminal" evidence="1">
    <location>
        <begin position="54"/>
        <end position="252"/>
    </location>
</feature>
<evidence type="ECO:0000313" key="4">
    <source>
        <dbReference type="WBParaSite" id="sdigi.contig418.g8187.t1"/>
    </source>
</evidence>
<dbReference type="GO" id="GO:0034472">
    <property type="term" value="P:snRNA 3'-end processing"/>
    <property type="evidence" value="ECO:0007669"/>
    <property type="project" value="TreeGrafter"/>
</dbReference>
<evidence type="ECO:0000259" key="1">
    <source>
        <dbReference type="Pfam" id="PF14837"/>
    </source>
</evidence>
<evidence type="ECO:0000313" key="3">
    <source>
        <dbReference type="Proteomes" id="UP000887581"/>
    </source>
</evidence>